<keyword evidence="1" id="KW-0175">Coiled coil</keyword>
<reference evidence="3" key="1">
    <citation type="submission" date="2016-06" db="EMBL/GenBank/DDBJ databases">
        <authorList>
            <person name="Varghese N."/>
            <person name="Submissions Spin"/>
        </authorList>
    </citation>
    <scope>NUCLEOTIDE SEQUENCE [LARGE SCALE GENOMIC DNA]</scope>
    <source>
        <strain evidence="3">DSM 43816</strain>
    </source>
</reference>
<feature type="coiled-coil region" evidence="1">
    <location>
        <begin position="142"/>
        <end position="172"/>
    </location>
</feature>
<proteinExistence type="predicted"/>
<accession>A0A1C4VAP8</accession>
<dbReference type="AlphaFoldDB" id="A0A1C4VAP8"/>
<dbReference type="RefSeq" id="WP_088980645.1">
    <property type="nucleotide sequence ID" value="NZ_LT607413.1"/>
</dbReference>
<evidence type="ECO:0000313" key="2">
    <source>
        <dbReference type="EMBL" id="SCE80815.1"/>
    </source>
</evidence>
<organism evidence="2 3">
    <name type="scientific">Micromonospora echinospora</name>
    <name type="common">Micromonospora purpurea</name>
    <dbReference type="NCBI Taxonomy" id="1877"/>
    <lineage>
        <taxon>Bacteria</taxon>
        <taxon>Bacillati</taxon>
        <taxon>Actinomycetota</taxon>
        <taxon>Actinomycetes</taxon>
        <taxon>Micromonosporales</taxon>
        <taxon>Micromonosporaceae</taxon>
        <taxon>Micromonospora</taxon>
    </lineage>
</organism>
<evidence type="ECO:0000313" key="3">
    <source>
        <dbReference type="Proteomes" id="UP000198253"/>
    </source>
</evidence>
<keyword evidence="3" id="KW-1185">Reference proteome</keyword>
<dbReference type="InParanoid" id="A0A1C4VAP8"/>
<gene>
    <name evidence="2" type="ORF">GA0070618_1080</name>
</gene>
<evidence type="ECO:0000256" key="1">
    <source>
        <dbReference type="SAM" id="Coils"/>
    </source>
</evidence>
<sequence>MTDRTSQPDQIEVETPRLPLSPTLPVSINGFGMDNVNRAQTPSDLVAGPNEAGVKTEWDASTLDGAIQWLESHASYLRRLYHGMADIQDLMGGAGAAATAGMPSGVSGVQKSPLGGFPWAGRLTQKHANLYTGTESGVLDLATRLEDAVEVLRKVKENYQTAERANEMTAEQIRQIFADVAGGGES</sequence>
<dbReference type="OrthoDB" id="3381842at2"/>
<protein>
    <submittedName>
        <fullName evidence="2">Uncharacterized protein</fullName>
    </submittedName>
</protein>
<name>A0A1C4VAP8_MICEC</name>
<dbReference type="EMBL" id="LT607413">
    <property type="protein sequence ID" value="SCE80815.1"/>
    <property type="molecule type" value="Genomic_DNA"/>
</dbReference>
<dbReference type="Proteomes" id="UP000198253">
    <property type="component" value="Chromosome I"/>
</dbReference>